<keyword evidence="4" id="KW-1185">Reference proteome</keyword>
<dbReference type="Proteomes" id="UP001165060">
    <property type="component" value="Unassembled WGS sequence"/>
</dbReference>
<feature type="region of interest" description="Disordered" evidence="1">
    <location>
        <begin position="730"/>
        <end position="749"/>
    </location>
</feature>
<dbReference type="PANTHER" id="PTHR10877:SF194">
    <property type="entry name" value="LOCATION OF VULVA DEFECTIVE 1"/>
    <property type="match status" value="1"/>
</dbReference>
<gene>
    <name evidence="3" type="ORF">TeGR_g1583</name>
</gene>
<name>A0ABQ6M7Z6_9STRA</name>
<feature type="transmembrane region" description="Helical" evidence="2">
    <location>
        <begin position="1566"/>
        <end position="1588"/>
    </location>
</feature>
<comment type="caution">
    <text evidence="3">The sequence shown here is derived from an EMBL/GenBank/DDBJ whole genome shotgun (WGS) entry which is preliminary data.</text>
</comment>
<reference evidence="3 4" key="1">
    <citation type="journal article" date="2023" name="Commun. Biol.">
        <title>Genome analysis of Parmales, the sister group of diatoms, reveals the evolutionary specialization of diatoms from phago-mixotrophs to photoautotrophs.</title>
        <authorList>
            <person name="Ban H."/>
            <person name="Sato S."/>
            <person name="Yoshikawa S."/>
            <person name="Yamada K."/>
            <person name="Nakamura Y."/>
            <person name="Ichinomiya M."/>
            <person name="Sato N."/>
            <person name="Blanc-Mathieu R."/>
            <person name="Endo H."/>
            <person name="Kuwata A."/>
            <person name="Ogata H."/>
        </authorList>
    </citation>
    <scope>NUCLEOTIDE SEQUENCE [LARGE SCALE GENOMIC DNA]</scope>
</reference>
<evidence type="ECO:0000256" key="2">
    <source>
        <dbReference type="SAM" id="Phobius"/>
    </source>
</evidence>
<keyword evidence="2" id="KW-1133">Transmembrane helix</keyword>
<feature type="compositionally biased region" description="Basic and acidic residues" evidence="1">
    <location>
        <begin position="1475"/>
        <end position="1486"/>
    </location>
</feature>
<feature type="compositionally biased region" description="Acidic residues" evidence="1">
    <location>
        <begin position="1715"/>
        <end position="1735"/>
    </location>
</feature>
<evidence type="ECO:0000313" key="3">
    <source>
        <dbReference type="EMBL" id="GMI21351.1"/>
    </source>
</evidence>
<accession>A0ABQ6M7Z6</accession>
<feature type="region of interest" description="Disordered" evidence="1">
    <location>
        <begin position="1459"/>
        <end position="1488"/>
    </location>
</feature>
<evidence type="ECO:0000313" key="4">
    <source>
        <dbReference type="Proteomes" id="UP001165060"/>
    </source>
</evidence>
<organism evidence="3 4">
    <name type="scientific">Tetraparma gracilis</name>
    <dbReference type="NCBI Taxonomy" id="2962635"/>
    <lineage>
        <taxon>Eukaryota</taxon>
        <taxon>Sar</taxon>
        <taxon>Stramenopiles</taxon>
        <taxon>Ochrophyta</taxon>
        <taxon>Bolidophyceae</taxon>
        <taxon>Parmales</taxon>
        <taxon>Triparmaceae</taxon>
        <taxon>Tetraparma</taxon>
    </lineage>
</organism>
<feature type="region of interest" description="Disordered" evidence="1">
    <location>
        <begin position="1715"/>
        <end position="1738"/>
    </location>
</feature>
<sequence length="1973" mass="215764">ISLSPPSPNPSLADQLLPPSSPLTIYVSVSDAHGASTAVTATLIASPPEDISAALLQTSSLIEEALATDNPAAALTLISSSATLLSPPSADDCALAPDCSSLSRSSCTAATPPDTCGACLDPTHSSSSPSSPCAPPPSLCSNSALDPLETDVDCGGPDCAPCALSFSCASSSDCASNLCDPATSTCVDPPKLCPTAVPSTICSGHGTCTFVDYNDALVLTCGSTSSSCEAVCACDASFSGSSCHLTAEEKQQLADQRYKLLSDIQTISASTESASAASLLSQAQAVQSLTSAPDELDSSSTTLATSLTTSILAQTEYIDPAEAVVISASLVNTISSLLETPSKTDSDFIAAASSTVDAIATLTLTSLVEGEHPATLSTPNIKMSSAVVSAENLPTTSFTPPDTEGTAFSFPAGLDTSTSTGVVVTVWGENPHLSASPTASSVVRLTLAAAGETGMRRLASSSPFNTTLTIPTTIPASPPSETTLRSSLNCTEGVEETLSVECPDATFEYTCDRVSESKVLFDCIAASVVPVCGMYDPVASSWSTDSCTAVPSDTGLKCNCMVDSQEVNPDFAAMINTVASSFTSTIAFGVTELFDASTILSNPTIFTTMGGLVALSLLLCYKGHQEDLREGKVEREKILLEYIAKERDFHEREEQAKKDHTAKENAIHDLLVSANPAERRRGEAMKKRLKMGDIVGNYENAAKSRWAKVKDAGGGGSGAREQKMFAERKGPPRMSAFGDPTATPKNKLGLPIKEHPEVANMWEEAMYATGTGDSNTLNLIGLEKQIKDSVPKFIKYKNSRMDLFSKVLIQFHSLFFVLTKKYNGSGMDRPTKVAFLFLNLLNLMFATALTYELRAGDTDDICGGLTGTDLESCTANPSPLDASVSQCVWEFAEGTCTARPIGGDTWKIAAFISAVTCVLTIPLNLLIKNVFFKAILPPSVRSVKEANQEYMAELEKARAGAHAPTGVKHVVSWEEQCLKFNEYCDRVKEEERIAFRAELGLRSFVWRFVPHLVKKMKLEKHRCEAEARVESRDTMCVLLKRRHEMTEACRHDSVGARARDAESYRLDLLLIGQGGDRKHLNILRGGNRTAEMDLMRARFSLHEFDELFFLNKFCELFSSIEDQQREMGRIWERMLYLRCNFALEKPTPGFEGAGGATYNHLVNLSAARRKEREIAFWKKFLNGAGGSDAPAIYVEVEEQTYKVYQQLLSDIKTKRELAKSIAALPERMRGVRLLEYYNMLGLSKLEAIVYKINLVPISALPLATQELTKYMYWLLVICWGGFCVFYMLSFGAKHGEDVARLWLKTFFFGWVQRAVLNEPQLIFVKHVLFPVFLVQSLEKSSASASRWHLLHHVFIHSDETSNRHLPVGGVHRLAVEMMDMPVSKYIVQHVEVPVALRADETTGITKKTAKKSSSFAAQMDEIDPALQDMTRCDRYFRMLKMASESKKVRMILDGATLKQKGDGSKLPSFPSARVHPLDPKGGKDEENGMTAGVTHVRSIVEKFEKGLGLKRAAPSTKRTALKVAVALPGLVLVTLALLDELGLGEAATAITQAAIIMFGGDRKWELIAAVMGPIAVCVVGSILARFGLLQLVTKMLFTGKHNERPLRKWIETHIKGRVGLLRRLQEREKEEGIYVESLGGAVVAYIWERSIWQWAYLWAAGCVEGVKKEGVWVSVVKKGFVARSFARLRLAWTDYWLYKRWDTVVVAQEAEVEVEKEAVEEEKEPEVEPEPEPEPEPPKLDEKIEALVDSTAGSVVLIAFDKTIERLIDDAEATVAHEVVKALAEHFDELPEREVREREEKLIEAAAERVVDEIVLAKVVTRTVNANLKVVMEEVVEALAETFDKQHEEERKERERELARRLSISPKRIKIKIPKKRDNDPSMDEVARAMNTPNVSPSRGLLFVTDRSDKKPYWEDEEPDDDALLGGYDSDANLEEFALNYTVPEPFAKHAFRMAGPAKYLVEGPGSPRKKGK</sequence>
<dbReference type="InterPro" id="IPR051223">
    <property type="entry name" value="Polycystin"/>
</dbReference>
<evidence type="ECO:0000256" key="1">
    <source>
        <dbReference type="SAM" id="MobiDB-lite"/>
    </source>
</evidence>
<feature type="non-terminal residue" evidence="3">
    <location>
        <position position="1"/>
    </location>
</feature>
<keyword evidence="2" id="KW-0812">Transmembrane</keyword>
<feature type="transmembrane region" description="Helical" evidence="2">
    <location>
        <begin position="1270"/>
        <end position="1290"/>
    </location>
</feature>
<proteinExistence type="predicted"/>
<keyword evidence="2" id="KW-0472">Membrane</keyword>
<protein>
    <submittedName>
        <fullName evidence="3">Uncharacterized protein</fullName>
    </submittedName>
</protein>
<dbReference type="EMBL" id="BRYB01001240">
    <property type="protein sequence ID" value="GMI21351.1"/>
    <property type="molecule type" value="Genomic_DNA"/>
</dbReference>
<dbReference type="PANTHER" id="PTHR10877">
    <property type="entry name" value="POLYCYSTIN FAMILY MEMBER"/>
    <property type="match status" value="1"/>
</dbReference>